<evidence type="ECO:0000256" key="1">
    <source>
        <dbReference type="SAM" id="Phobius"/>
    </source>
</evidence>
<accession>A0A1E4SUI3</accession>
<dbReference type="EMBL" id="KV453868">
    <property type="protein sequence ID" value="ODV83097.1"/>
    <property type="molecule type" value="Genomic_DNA"/>
</dbReference>
<sequence length="57" mass="6086">MLSTQASNAIIYLTYGFMLISGIAIALYKNKNSKDEFLASNGTRTGIPLALNFIASG</sequence>
<reference evidence="3" key="1">
    <citation type="submission" date="2016-04" db="EMBL/GenBank/DDBJ databases">
        <title>Comparative genomics of biotechnologically important yeasts.</title>
        <authorList>
            <consortium name="DOE Joint Genome Institute"/>
            <person name="Riley R."/>
            <person name="Haridas S."/>
            <person name="Wolfe K.H."/>
            <person name="Lopes M.R."/>
            <person name="Hittinger C.T."/>
            <person name="Goker M."/>
            <person name="Salamov A."/>
            <person name="Wisecaver J."/>
            <person name="Long T.M."/>
            <person name="Aerts A.L."/>
            <person name="Barry K."/>
            <person name="Choi C."/>
            <person name="Clum A."/>
            <person name="Coughlan A.Y."/>
            <person name="Deshpande S."/>
            <person name="Douglass A.P."/>
            <person name="Hanson S.J."/>
            <person name="Klenk H.-P."/>
            <person name="Labutti K."/>
            <person name="Lapidus A."/>
            <person name="Lindquist E."/>
            <person name="Lipzen A."/>
            <person name="Meier-Kolthoff J.P."/>
            <person name="Ohm R.A."/>
            <person name="Otillar R.P."/>
            <person name="Pangilinan J."/>
            <person name="Peng Y."/>
            <person name="Rokas A."/>
            <person name="Rosa C.A."/>
            <person name="Scheuner C."/>
            <person name="Sibirny A.A."/>
            <person name="Slot J.C."/>
            <person name="Stielow J.B."/>
            <person name="Sun H."/>
            <person name="Kurtzman C.P."/>
            <person name="Blackwell M."/>
            <person name="Grigoriev I.V."/>
            <person name="Jeffries T.W."/>
        </authorList>
    </citation>
    <scope>NUCLEOTIDE SEQUENCE [LARGE SCALE GENOMIC DNA]</scope>
    <source>
        <strain evidence="3">NRRL YB-2248</strain>
    </source>
</reference>
<keyword evidence="1" id="KW-0472">Membrane</keyword>
<gene>
    <name evidence="2" type="ORF">CANARDRAFT_30325</name>
</gene>
<dbReference type="AlphaFoldDB" id="A0A1E4SUI3"/>
<keyword evidence="1" id="KW-1133">Transmembrane helix</keyword>
<keyword evidence="1" id="KW-0812">Transmembrane</keyword>
<name>A0A1E4SUI3_9ASCO</name>
<dbReference type="Proteomes" id="UP000094801">
    <property type="component" value="Unassembled WGS sequence"/>
</dbReference>
<feature type="transmembrane region" description="Helical" evidence="1">
    <location>
        <begin position="6"/>
        <end position="28"/>
    </location>
</feature>
<proteinExistence type="predicted"/>
<protein>
    <submittedName>
        <fullName evidence="2">Uncharacterized protein</fullName>
    </submittedName>
</protein>
<keyword evidence="3" id="KW-1185">Reference proteome</keyword>
<evidence type="ECO:0000313" key="2">
    <source>
        <dbReference type="EMBL" id="ODV83097.1"/>
    </source>
</evidence>
<organism evidence="2 3">
    <name type="scientific">[Candida] arabinofermentans NRRL YB-2248</name>
    <dbReference type="NCBI Taxonomy" id="983967"/>
    <lineage>
        <taxon>Eukaryota</taxon>
        <taxon>Fungi</taxon>
        <taxon>Dikarya</taxon>
        <taxon>Ascomycota</taxon>
        <taxon>Saccharomycotina</taxon>
        <taxon>Pichiomycetes</taxon>
        <taxon>Pichiales</taxon>
        <taxon>Pichiaceae</taxon>
        <taxon>Ogataea</taxon>
        <taxon>Ogataea/Candida clade</taxon>
    </lineage>
</organism>
<dbReference type="OrthoDB" id="6132759at2759"/>
<evidence type="ECO:0000313" key="3">
    <source>
        <dbReference type="Proteomes" id="UP000094801"/>
    </source>
</evidence>